<dbReference type="KEGG" id="hir:HETIRDRAFT_419215"/>
<evidence type="ECO:0000313" key="2">
    <source>
        <dbReference type="Proteomes" id="UP000030671"/>
    </source>
</evidence>
<dbReference type="Proteomes" id="UP000030671">
    <property type="component" value="Unassembled WGS sequence"/>
</dbReference>
<dbReference type="OrthoDB" id="3133596at2759"/>
<dbReference type="EMBL" id="KI925460">
    <property type="protein sequence ID" value="ETW79506.1"/>
    <property type="molecule type" value="Genomic_DNA"/>
</dbReference>
<keyword evidence="2" id="KW-1185">Reference proteome</keyword>
<reference evidence="1 2" key="1">
    <citation type="journal article" date="2012" name="New Phytol.">
        <title>Insight into trade-off between wood decay and parasitism from the genome of a fungal forest pathogen.</title>
        <authorList>
            <person name="Olson A."/>
            <person name="Aerts A."/>
            <person name="Asiegbu F."/>
            <person name="Belbahri L."/>
            <person name="Bouzid O."/>
            <person name="Broberg A."/>
            <person name="Canback B."/>
            <person name="Coutinho P.M."/>
            <person name="Cullen D."/>
            <person name="Dalman K."/>
            <person name="Deflorio G."/>
            <person name="van Diepen L.T."/>
            <person name="Dunand C."/>
            <person name="Duplessis S."/>
            <person name="Durling M."/>
            <person name="Gonthier P."/>
            <person name="Grimwood J."/>
            <person name="Fossdal C.G."/>
            <person name="Hansson D."/>
            <person name="Henrissat B."/>
            <person name="Hietala A."/>
            <person name="Himmelstrand K."/>
            <person name="Hoffmeister D."/>
            <person name="Hogberg N."/>
            <person name="James T.Y."/>
            <person name="Karlsson M."/>
            <person name="Kohler A."/>
            <person name="Kues U."/>
            <person name="Lee Y.H."/>
            <person name="Lin Y.C."/>
            <person name="Lind M."/>
            <person name="Lindquist E."/>
            <person name="Lombard V."/>
            <person name="Lucas S."/>
            <person name="Lunden K."/>
            <person name="Morin E."/>
            <person name="Murat C."/>
            <person name="Park J."/>
            <person name="Raffaello T."/>
            <person name="Rouze P."/>
            <person name="Salamov A."/>
            <person name="Schmutz J."/>
            <person name="Solheim H."/>
            <person name="Stahlberg J."/>
            <person name="Velez H."/>
            <person name="de Vries R.P."/>
            <person name="Wiebenga A."/>
            <person name="Woodward S."/>
            <person name="Yakovlev I."/>
            <person name="Garbelotto M."/>
            <person name="Martin F."/>
            <person name="Grigoriev I.V."/>
            <person name="Stenlid J."/>
        </authorList>
    </citation>
    <scope>NUCLEOTIDE SEQUENCE [LARGE SCALE GENOMIC DNA]</scope>
    <source>
        <strain evidence="1 2">TC 32-1</strain>
    </source>
</reference>
<organism evidence="1 2">
    <name type="scientific">Heterobasidion irregulare (strain TC 32-1)</name>
    <dbReference type="NCBI Taxonomy" id="747525"/>
    <lineage>
        <taxon>Eukaryota</taxon>
        <taxon>Fungi</taxon>
        <taxon>Dikarya</taxon>
        <taxon>Basidiomycota</taxon>
        <taxon>Agaricomycotina</taxon>
        <taxon>Agaricomycetes</taxon>
        <taxon>Russulales</taxon>
        <taxon>Bondarzewiaceae</taxon>
        <taxon>Heterobasidion</taxon>
        <taxon>Heterobasidion annosum species complex</taxon>
    </lineage>
</organism>
<accession>W4K362</accession>
<proteinExistence type="predicted"/>
<sequence length="258" mass="29927">MSFMNAIGTIILCRLNQLSRLEWAWGMKYDTIQTDQYSNTISLRHDWRDLLESDRWVLIPSTDIIDKLWDRWVKFPLRDGNIPSIEYMYDGAETFEYRLVPLFPDVPSISCHNKAKDVPEGDESPGTSVHSYPFDYLPPIFSRVKSHFVVCNSGRKIRSMLLEFDRTTSDITCIYVFEEKAECVKLVVYATYCAWNNHVHPAMFVISPRIIDSRSRSSLIRTGQMNCASQAICPKKLLEVSPPALYLRYSIFRTSLLM</sequence>
<dbReference type="eggNOG" id="ENOG502SQ8R">
    <property type="taxonomic scope" value="Eukaryota"/>
</dbReference>
<dbReference type="AlphaFoldDB" id="W4K362"/>
<name>W4K362_HETIT</name>
<protein>
    <submittedName>
        <fullName evidence="1">Uncharacterized protein</fullName>
    </submittedName>
</protein>
<evidence type="ECO:0000313" key="1">
    <source>
        <dbReference type="EMBL" id="ETW79506.1"/>
    </source>
</evidence>
<dbReference type="GeneID" id="20673544"/>
<dbReference type="HOGENOM" id="CLU_094288_0_0_1"/>
<dbReference type="InParanoid" id="W4K362"/>
<gene>
    <name evidence="1" type="ORF">HETIRDRAFT_419215</name>
</gene>
<dbReference type="RefSeq" id="XP_009548089.1">
    <property type="nucleotide sequence ID" value="XM_009549794.1"/>
</dbReference>